<feature type="transmembrane region" description="Helical" evidence="6">
    <location>
        <begin position="56"/>
        <end position="76"/>
    </location>
</feature>
<keyword evidence="9" id="KW-1185">Reference proteome</keyword>
<reference evidence="8 9" key="1">
    <citation type="submission" date="2020-08" db="EMBL/GenBank/DDBJ databases">
        <title>Genome sequence of Tessaracoccus defluvii JCM 17540T.</title>
        <authorList>
            <person name="Hyun D.-W."/>
            <person name="Bae J.-W."/>
        </authorList>
    </citation>
    <scope>NUCLEOTIDE SEQUENCE [LARGE SCALE GENOMIC DNA]</scope>
    <source>
        <strain evidence="8 9">JCM 17540</strain>
    </source>
</reference>
<evidence type="ECO:0000313" key="8">
    <source>
        <dbReference type="EMBL" id="QNP57288.1"/>
    </source>
</evidence>
<feature type="transmembrane region" description="Helical" evidence="6">
    <location>
        <begin position="12"/>
        <end position="36"/>
    </location>
</feature>
<feature type="domain" description="Mechanosensitive ion channel MscS" evidence="7">
    <location>
        <begin position="184"/>
        <end position="250"/>
    </location>
</feature>
<keyword evidence="3 6" id="KW-1133">Transmembrane helix</keyword>
<feature type="transmembrane region" description="Helical" evidence="6">
    <location>
        <begin position="88"/>
        <end position="109"/>
    </location>
</feature>
<evidence type="ECO:0000256" key="5">
    <source>
        <dbReference type="SAM" id="MobiDB-lite"/>
    </source>
</evidence>
<dbReference type="RefSeq" id="WP_187722377.1">
    <property type="nucleotide sequence ID" value="NZ_BAABBL010000006.1"/>
</dbReference>
<dbReference type="EMBL" id="CP060789">
    <property type="protein sequence ID" value="QNP57288.1"/>
    <property type="molecule type" value="Genomic_DNA"/>
</dbReference>
<feature type="compositionally biased region" description="Basic and acidic residues" evidence="5">
    <location>
        <begin position="410"/>
        <end position="422"/>
    </location>
</feature>
<feature type="region of interest" description="Disordered" evidence="5">
    <location>
        <begin position="375"/>
        <end position="398"/>
    </location>
</feature>
<evidence type="ECO:0000256" key="1">
    <source>
        <dbReference type="ARBA" id="ARBA00004370"/>
    </source>
</evidence>
<evidence type="ECO:0000256" key="4">
    <source>
        <dbReference type="ARBA" id="ARBA00023136"/>
    </source>
</evidence>
<organism evidence="8 9">
    <name type="scientific">Tessaracoccus defluvii</name>
    <dbReference type="NCBI Taxonomy" id="1285901"/>
    <lineage>
        <taxon>Bacteria</taxon>
        <taxon>Bacillati</taxon>
        <taxon>Actinomycetota</taxon>
        <taxon>Actinomycetes</taxon>
        <taxon>Propionibacteriales</taxon>
        <taxon>Propionibacteriaceae</taxon>
        <taxon>Tessaracoccus</taxon>
    </lineage>
</organism>
<feature type="compositionally biased region" description="Basic and acidic residues" evidence="5">
    <location>
        <begin position="457"/>
        <end position="470"/>
    </location>
</feature>
<dbReference type="Pfam" id="PF00924">
    <property type="entry name" value="MS_channel_2nd"/>
    <property type="match status" value="1"/>
</dbReference>
<feature type="region of interest" description="Disordered" evidence="5">
    <location>
        <begin position="410"/>
        <end position="478"/>
    </location>
</feature>
<comment type="subcellular location">
    <subcellularLocation>
        <location evidence="1">Membrane</location>
    </subcellularLocation>
</comment>
<accession>A0A7H0H9S2</accession>
<dbReference type="InterPro" id="IPR023408">
    <property type="entry name" value="MscS_beta-dom_sf"/>
</dbReference>
<dbReference type="KEGG" id="tdf:H9L22_08665"/>
<evidence type="ECO:0000259" key="7">
    <source>
        <dbReference type="Pfam" id="PF00924"/>
    </source>
</evidence>
<evidence type="ECO:0000256" key="3">
    <source>
        <dbReference type="ARBA" id="ARBA00022989"/>
    </source>
</evidence>
<dbReference type="GO" id="GO:0055085">
    <property type="term" value="P:transmembrane transport"/>
    <property type="evidence" value="ECO:0007669"/>
    <property type="project" value="InterPro"/>
</dbReference>
<evidence type="ECO:0000256" key="6">
    <source>
        <dbReference type="SAM" id="Phobius"/>
    </source>
</evidence>
<dbReference type="Gene3D" id="2.30.30.60">
    <property type="match status" value="1"/>
</dbReference>
<dbReference type="AlphaFoldDB" id="A0A7H0H9S2"/>
<keyword evidence="2 6" id="KW-0812">Transmembrane</keyword>
<dbReference type="InterPro" id="IPR010920">
    <property type="entry name" value="LSM_dom_sf"/>
</dbReference>
<dbReference type="GO" id="GO:0016020">
    <property type="term" value="C:membrane"/>
    <property type="evidence" value="ECO:0007669"/>
    <property type="project" value="UniProtKB-SubCell"/>
</dbReference>
<feature type="transmembrane region" description="Helical" evidence="6">
    <location>
        <begin position="135"/>
        <end position="156"/>
    </location>
</feature>
<name>A0A7H0H9S2_9ACTN</name>
<dbReference type="PANTHER" id="PTHR30566">
    <property type="entry name" value="YNAI-RELATED MECHANOSENSITIVE ION CHANNEL"/>
    <property type="match status" value="1"/>
</dbReference>
<evidence type="ECO:0000313" key="9">
    <source>
        <dbReference type="Proteomes" id="UP000516117"/>
    </source>
</evidence>
<evidence type="ECO:0000256" key="2">
    <source>
        <dbReference type="ARBA" id="ARBA00022692"/>
    </source>
</evidence>
<gene>
    <name evidence="8" type="ORF">H9L22_08665</name>
</gene>
<keyword evidence="4 6" id="KW-0472">Membrane</keyword>
<dbReference type="SUPFAM" id="SSF50182">
    <property type="entry name" value="Sm-like ribonucleoproteins"/>
    <property type="match status" value="1"/>
</dbReference>
<dbReference type="Proteomes" id="UP000516117">
    <property type="component" value="Chromosome"/>
</dbReference>
<proteinExistence type="predicted"/>
<feature type="transmembrane region" description="Helical" evidence="6">
    <location>
        <begin position="162"/>
        <end position="185"/>
    </location>
</feature>
<protein>
    <submittedName>
        <fullName evidence="8">Mechanosensitive ion channel</fullName>
    </submittedName>
</protein>
<dbReference type="PANTHER" id="PTHR30566:SF25">
    <property type="entry name" value="INNER MEMBRANE PROTEIN"/>
    <property type="match status" value="1"/>
</dbReference>
<dbReference type="Gene3D" id="1.10.287.1260">
    <property type="match status" value="1"/>
</dbReference>
<sequence length="478" mass="52830">MEEAALDILSVAMGAGLGWLAGIVASVVLSVGAYLLVRRHTRLKALSTRLRVPQRVFLSLLGLGLGVTIATAPPVGSSNPPWRTYFEQGFLIVMILATALLLTGLVRAVEDIILTHGEHDEETPHFRRVRTQLQVLDRVIIAVIWLCALAGALLTFPQFRAIGTSLIASAGLLSIVAGLAAQASLANVFAGMQLAFTDALRVGDLIVFEENSGSVEEITLTYVVVRTWDDRRWVVPSTYFTSKAFENWTRRESQMLGTVEFDLDWLVPIDAMRVELTRLLHASDLWDGRSNALQVTDSTGSHVRLRAVVSAATSGDVWDLRCYVREELINWLQRNAVYALPRTRLEPETTAAPTFEEREDFVEKTVAQWEAEQAVEATAVMPKVEPTDDDEEPDSGLPRWLHAWLGQRREGAEAVPARETRSETTTTSQSPEARLYSGSPAAEERRRTMSGPSAADMAEREQAAERRQRTGEQPAVDD</sequence>
<dbReference type="InterPro" id="IPR006685">
    <property type="entry name" value="MscS_channel_2nd"/>
</dbReference>